<keyword evidence="2" id="KW-0472">Membrane</keyword>
<reference evidence="4 5" key="1">
    <citation type="submission" date="2014-04" db="EMBL/GenBank/DDBJ databases">
        <title>Marinobacterium kochiensis sp. nov., isolated from sediment sample collected from Kochi backwaters in Kerala, India.</title>
        <authorList>
            <person name="Singh A."/>
            <person name="Pinnaka A.K."/>
        </authorList>
    </citation>
    <scope>NUCLEOTIDE SEQUENCE [LARGE SCALE GENOMIC DNA]</scope>
    <source>
        <strain evidence="4 5">AK27</strain>
    </source>
</reference>
<dbReference type="EMBL" id="JMQN01000015">
    <property type="protein sequence ID" value="KEA64872.1"/>
    <property type="molecule type" value="Genomic_DNA"/>
</dbReference>
<dbReference type="RefSeq" id="WP_036185189.1">
    <property type="nucleotide sequence ID" value="NZ_JMQN01000015.1"/>
</dbReference>
<dbReference type="GO" id="GO:0003677">
    <property type="term" value="F:DNA binding"/>
    <property type="evidence" value="ECO:0007669"/>
    <property type="project" value="InterPro"/>
</dbReference>
<feature type="domain" description="Cytoskeleton protein RodZ-like C-terminal" evidence="3">
    <location>
        <begin position="250"/>
        <end position="321"/>
    </location>
</feature>
<sequence length="327" mass="34628">MSSEEENIGGAQSFPGGDFADARHALGLSFEQLTRELRLPVRTLESIENGQLEKLGGPVFVRGYIRTYARRLKLDPDRYVALYDRLLGTTDTRSTVRMVGTVSTSPARQSRSLMRFGTFVFLLAIVGTVVWWWQTQYSIDAVIAPEHDAPVTVDTADGNTLVLPPLDDGLPSQEDDLNSALPEVASSAQATEDVESRDMDQEEVAALQEGGATPGAGEDTGVEAAGADGVVSDSETESFAGGLGAEGLSLSLAEDSWLSVKDANGRSLFNGIAKGGQSLDLKGAEPLAVVIGRASAVSRIEYAGEPVDISGVSNKNVARLTLPASQR</sequence>
<comment type="caution">
    <text evidence="4">The sequence shown here is derived from an EMBL/GenBank/DDBJ whole genome shotgun (WGS) entry which is preliminary data.</text>
</comment>
<dbReference type="AlphaFoldDB" id="A0A081G267"/>
<dbReference type="OrthoDB" id="9790252at2"/>
<dbReference type="InterPro" id="IPR010982">
    <property type="entry name" value="Lambda_DNA-bd_dom_sf"/>
</dbReference>
<dbReference type="Gene3D" id="1.10.260.40">
    <property type="entry name" value="lambda repressor-like DNA-binding domains"/>
    <property type="match status" value="1"/>
</dbReference>
<evidence type="ECO:0000256" key="2">
    <source>
        <dbReference type="SAM" id="Phobius"/>
    </source>
</evidence>
<dbReference type="PATRIC" id="fig|1232683.4.peg.1315"/>
<dbReference type="InterPro" id="IPR050400">
    <property type="entry name" value="Bact_Cytoskel_RodZ"/>
</dbReference>
<feature type="transmembrane region" description="Helical" evidence="2">
    <location>
        <begin position="113"/>
        <end position="133"/>
    </location>
</feature>
<evidence type="ECO:0000259" key="3">
    <source>
        <dbReference type="Pfam" id="PF13464"/>
    </source>
</evidence>
<dbReference type="PANTHER" id="PTHR34475">
    <property type="match status" value="1"/>
</dbReference>
<keyword evidence="2" id="KW-0812">Transmembrane</keyword>
<dbReference type="eggNOG" id="COG1426">
    <property type="taxonomic scope" value="Bacteria"/>
</dbReference>
<accession>A0A081G267</accession>
<dbReference type="Proteomes" id="UP000028252">
    <property type="component" value="Unassembled WGS sequence"/>
</dbReference>
<organism evidence="4 5">
    <name type="scientific">Marinobacterium lacunae</name>
    <dbReference type="NCBI Taxonomy" id="1232683"/>
    <lineage>
        <taxon>Bacteria</taxon>
        <taxon>Pseudomonadati</taxon>
        <taxon>Pseudomonadota</taxon>
        <taxon>Gammaproteobacteria</taxon>
        <taxon>Oceanospirillales</taxon>
        <taxon>Oceanospirillaceae</taxon>
        <taxon>Marinobacterium</taxon>
    </lineage>
</organism>
<evidence type="ECO:0000313" key="5">
    <source>
        <dbReference type="Proteomes" id="UP000028252"/>
    </source>
</evidence>
<dbReference type="Pfam" id="PF13464">
    <property type="entry name" value="RodZ_C"/>
    <property type="match status" value="1"/>
</dbReference>
<feature type="region of interest" description="Disordered" evidence="1">
    <location>
        <begin position="183"/>
        <end position="203"/>
    </location>
</feature>
<name>A0A081G267_9GAMM</name>
<dbReference type="PANTHER" id="PTHR34475:SF1">
    <property type="entry name" value="CYTOSKELETON PROTEIN RODZ"/>
    <property type="match status" value="1"/>
</dbReference>
<keyword evidence="5" id="KW-1185">Reference proteome</keyword>
<dbReference type="STRING" id="1232683.ADIMK_1325"/>
<evidence type="ECO:0000313" key="4">
    <source>
        <dbReference type="EMBL" id="KEA64872.1"/>
    </source>
</evidence>
<evidence type="ECO:0000256" key="1">
    <source>
        <dbReference type="SAM" id="MobiDB-lite"/>
    </source>
</evidence>
<dbReference type="Pfam" id="PF13413">
    <property type="entry name" value="HTH_25"/>
    <property type="match status" value="1"/>
</dbReference>
<gene>
    <name evidence="4" type="ORF">ADIMK_1325</name>
</gene>
<proteinExistence type="predicted"/>
<dbReference type="InterPro" id="IPR025194">
    <property type="entry name" value="RodZ-like_C"/>
</dbReference>
<protein>
    <submittedName>
        <fullName evidence="4">Putative membrane protein</fullName>
    </submittedName>
</protein>
<keyword evidence="2" id="KW-1133">Transmembrane helix</keyword>